<dbReference type="PANTHER" id="PTHR42756">
    <property type="entry name" value="TRANSCRIPTIONAL REGULATOR, MARR"/>
    <property type="match status" value="1"/>
</dbReference>
<dbReference type="InterPro" id="IPR036388">
    <property type="entry name" value="WH-like_DNA-bd_sf"/>
</dbReference>
<protein>
    <submittedName>
        <fullName evidence="5">MarR family transcriptional regulator</fullName>
    </submittedName>
</protein>
<dbReference type="SMART" id="SM00347">
    <property type="entry name" value="HTH_MARR"/>
    <property type="match status" value="1"/>
</dbReference>
<evidence type="ECO:0000256" key="3">
    <source>
        <dbReference type="ARBA" id="ARBA00023163"/>
    </source>
</evidence>
<dbReference type="GO" id="GO:0003700">
    <property type="term" value="F:DNA-binding transcription factor activity"/>
    <property type="evidence" value="ECO:0007669"/>
    <property type="project" value="InterPro"/>
</dbReference>
<gene>
    <name evidence="5" type="ORF">NCTC12224_02455</name>
</gene>
<evidence type="ECO:0000259" key="4">
    <source>
        <dbReference type="PROSITE" id="PS50995"/>
    </source>
</evidence>
<keyword evidence="1" id="KW-0805">Transcription regulation</keyword>
<dbReference type="InterPro" id="IPR000835">
    <property type="entry name" value="HTH_MarR-typ"/>
</dbReference>
<sequence>MPASKKGGYLTLHIQLLNARLFNYLLAADGRALYSAEQGKILSSLWEKEPQTATELAGHTGLANNTLTAMLKRLMDQKLIQCLSHPKDKRKKLYTLTALGKEQEIIGDKVSHQLADIFYQGFSEEEIEQADGYLERILHNLEDGLKRKKENNHKN</sequence>
<name>A0A380KEP5_9STRE</name>
<dbReference type="RefSeq" id="WP_115271022.1">
    <property type="nucleotide sequence ID" value="NZ_JBNPNB010000068.1"/>
</dbReference>
<evidence type="ECO:0000256" key="1">
    <source>
        <dbReference type="ARBA" id="ARBA00023015"/>
    </source>
</evidence>
<dbReference type="InterPro" id="IPR036390">
    <property type="entry name" value="WH_DNA-bd_sf"/>
</dbReference>
<feature type="domain" description="HTH marR-type" evidence="4">
    <location>
        <begin position="1"/>
        <end position="139"/>
    </location>
</feature>
<keyword evidence="2" id="KW-0238">DNA-binding</keyword>
<evidence type="ECO:0000256" key="2">
    <source>
        <dbReference type="ARBA" id="ARBA00023125"/>
    </source>
</evidence>
<dbReference type="Gene3D" id="1.10.10.10">
    <property type="entry name" value="Winged helix-like DNA-binding domain superfamily/Winged helix DNA-binding domain"/>
    <property type="match status" value="1"/>
</dbReference>
<organism evidence="5 6">
    <name type="scientific">Streptococcus hyointestinalis</name>
    <dbReference type="NCBI Taxonomy" id="1337"/>
    <lineage>
        <taxon>Bacteria</taxon>
        <taxon>Bacillati</taxon>
        <taxon>Bacillota</taxon>
        <taxon>Bacilli</taxon>
        <taxon>Lactobacillales</taxon>
        <taxon>Streptococcaceae</taxon>
        <taxon>Streptococcus</taxon>
    </lineage>
</organism>
<dbReference type="PANTHER" id="PTHR42756:SF1">
    <property type="entry name" value="TRANSCRIPTIONAL REPRESSOR OF EMRAB OPERON"/>
    <property type="match status" value="1"/>
</dbReference>
<dbReference type="SUPFAM" id="SSF46785">
    <property type="entry name" value="Winged helix' DNA-binding domain"/>
    <property type="match status" value="1"/>
</dbReference>
<dbReference type="PROSITE" id="PS50995">
    <property type="entry name" value="HTH_MARR_2"/>
    <property type="match status" value="1"/>
</dbReference>
<accession>A0A380KEP5</accession>
<proteinExistence type="predicted"/>
<keyword evidence="3" id="KW-0804">Transcription</keyword>
<dbReference type="Pfam" id="PF01047">
    <property type="entry name" value="MarR"/>
    <property type="match status" value="1"/>
</dbReference>
<evidence type="ECO:0000313" key="6">
    <source>
        <dbReference type="Proteomes" id="UP000254924"/>
    </source>
</evidence>
<dbReference type="AlphaFoldDB" id="A0A380KEP5"/>
<evidence type="ECO:0000313" key="5">
    <source>
        <dbReference type="EMBL" id="SUN63451.1"/>
    </source>
</evidence>
<reference evidence="5 6" key="1">
    <citation type="submission" date="2018-06" db="EMBL/GenBank/DDBJ databases">
        <authorList>
            <consortium name="Pathogen Informatics"/>
            <person name="Doyle S."/>
        </authorList>
    </citation>
    <scope>NUCLEOTIDE SEQUENCE [LARGE SCALE GENOMIC DNA]</scope>
    <source>
        <strain evidence="5 6">NCTC12224</strain>
    </source>
</reference>
<dbReference type="GO" id="GO:0003677">
    <property type="term" value="F:DNA binding"/>
    <property type="evidence" value="ECO:0007669"/>
    <property type="project" value="UniProtKB-KW"/>
</dbReference>
<dbReference type="OrthoDB" id="9806864at2"/>
<dbReference type="GeneID" id="78357690"/>
<dbReference type="EMBL" id="UHFN01000007">
    <property type="protein sequence ID" value="SUN63451.1"/>
    <property type="molecule type" value="Genomic_DNA"/>
</dbReference>
<dbReference type="Proteomes" id="UP000254924">
    <property type="component" value="Unassembled WGS sequence"/>
</dbReference>
<keyword evidence="6" id="KW-1185">Reference proteome</keyword>